<protein>
    <submittedName>
        <fullName evidence="1">OLC1v1000721C1</fullName>
    </submittedName>
</protein>
<dbReference type="Proteomes" id="UP001161247">
    <property type="component" value="Chromosome 4"/>
</dbReference>
<organism evidence="1 2">
    <name type="scientific">Oldenlandia corymbosa var. corymbosa</name>
    <dbReference type="NCBI Taxonomy" id="529605"/>
    <lineage>
        <taxon>Eukaryota</taxon>
        <taxon>Viridiplantae</taxon>
        <taxon>Streptophyta</taxon>
        <taxon>Embryophyta</taxon>
        <taxon>Tracheophyta</taxon>
        <taxon>Spermatophyta</taxon>
        <taxon>Magnoliopsida</taxon>
        <taxon>eudicotyledons</taxon>
        <taxon>Gunneridae</taxon>
        <taxon>Pentapetalae</taxon>
        <taxon>asterids</taxon>
        <taxon>lamiids</taxon>
        <taxon>Gentianales</taxon>
        <taxon>Rubiaceae</taxon>
        <taxon>Rubioideae</taxon>
        <taxon>Spermacoceae</taxon>
        <taxon>Hedyotis-Oldenlandia complex</taxon>
        <taxon>Oldenlandia</taxon>
    </lineage>
</organism>
<proteinExistence type="predicted"/>
<evidence type="ECO:0000313" key="1">
    <source>
        <dbReference type="EMBL" id="CAI9102446.1"/>
    </source>
</evidence>
<keyword evidence="2" id="KW-1185">Reference proteome</keyword>
<dbReference type="EMBL" id="OX459121">
    <property type="protein sequence ID" value="CAI9102446.1"/>
    <property type="molecule type" value="Genomic_DNA"/>
</dbReference>
<dbReference type="AlphaFoldDB" id="A0AAV1D3E8"/>
<reference evidence="1" key="1">
    <citation type="submission" date="2023-03" db="EMBL/GenBank/DDBJ databases">
        <authorList>
            <person name="Julca I."/>
        </authorList>
    </citation>
    <scope>NUCLEOTIDE SEQUENCE</scope>
</reference>
<evidence type="ECO:0000313" key="2">
    <source>
        <dbReference type="Proteomes" id="UP001161247"/>
    </source>
</evidence>
<accession>A0AAV1D3E8</accession>
<name>A0AAV1D3E8_OLDCO</name>
<gene>
    <name evidence="1" type="ORF">OLC1_LOCUS11791</name>
</gene>
<sequence>MREKNCRRSLRQLNPAVDEELADVAIEPVVAAADALEATQNMLPVPLELINETPPILSLTNPLLLIHQVCSMATPEIKPSTQTTSFLPKIKR</sequence>